<proteinExistence type="predicted"/>
<sequence>MWRRPFGKSGFFDGRTKIDISDRPHGHVHPPVPAADLIVGRATPIGDRCSRNSRFTIKIMRFAIKTSPQDTVWSDMLAVWQAADEIEIFESAWTFDHFYPIFSDSTGPCLEGWVTLTALAQATKRLRLGTLVSGIHYRHPALLANMAATLDIVSGGRLEIGIGAGWNEEESGAYGMELGTIKERSDRFEEGCEVLVGLLTQETTTFQGEHYQLADARCEPKGVQKPHPPICIGGSGEKRTLRTAAKYAQHWNFVGGTPEEFAHKREVLHRHCADIGRDPSEITLSSHVRLGADGDYAKVAADAEALGEAGLDLAIIYLPPPHTPAVLEPLAKALEPLR</sequence>
<evidence type="ECO:0000256" key="2">
    <source>
        <dbReference type="ARBA" id="ARBA00022643"/>
    </source>
</evidence>
<dbReference type="InterPro" id="IPR011251">
    <property type="entry name" value="Luciferase-like_dom"/>
</dbReference>
<dbReference type="Gene3D" id="3.20.20.30">
    <property type="entry name" value="Luciferase-like domain"/>
    <property type="match status" value="1"/>
</dbReference>
<dbReference type="NCBIfam" id="TIGR03560">
    <property type="entry name" value="F420_Rv1855c"/>
    <property type="match status" value="1"/>
</dbReference>
<dbReference type="InterPro" id="IPR019952">
    <property type="entry name" value="F420_OxRdatse_Rv1855c_pred"/>
</dbReference>
<dbReference type="Pfam" id="PF00296">
    <property type="entry name" value="Bac_luciferase"/>
    <property type="match status" value="1"/>
</dbReference>
<keyword evidence="4" id="KW-0503">Monooxygenase</keyword>
<evidence type="ECO:0000313" key="7">
    <source>
        <dbReference type="Proteomes" id="UP000014137"/>
    </source>
</evidence>
<keyword evidence="2" id="KW-0288">FMN</keyword>
<dbReference type="EMBL" id="ANMG01000083">
    <property type="protein sequence ID" value="EMD22978.1"/>
    <property type="molecule type" value="Genomic_DNA"/>
</dbReference>
<dbReference type="SUPFAM" id="SSF51679">
    <property type="entry name" value="Bacterial luciferase-like"/>
    <property type="match status" value="1"/>
</dbReference>
<dbReference type="GO" id="GO:0046306">
    <property type="term" value="P:alkanesulfonate catabolic process"/>
    <property type="evidence" value="ECO:0007669"/>
    <property type="project" value="TreeGrafter"/>
</dbReference>
<protein>
    <submittedName>
        <fullName evidence="6">Oxidoreductase</fullName>
    </submittedName>
</protein>
<dbReference type="Proteomes" id="UP000014137">
    <property type="component" value="Unassembled WGS sequence"/>
</dbReference>
<dbReference type="InterPro" id="IPR036661">
    <property type="entry name" value="Luciferase-like_sf"/>
</dbReference>
<name>M2PF62_9PSEU</name>
<accession>M2PF62</accession>
<feature type="domain" description="Luciferase-like" evidence="5">
    <location>
        <begin position="71"/>
        <end position="305"/>
    </location>
</feature>
<evidence type="ECO:0000313" key="6">
    <source>
        <dbReference type="EMBL" id="EMD22978.1"/>
    </source>
</evidence>
<reference evidence="6 7" key="1">
    <citation type="submission" date="2012-10" db="EMBL/GenBank/DDBJ databases">
        <title>Genome assembly of Amycolatopsis azurea DSM 43854.</title>
        <authorList>
            <person name="Khatri I."/>
            <person name="Kaur I."/>
            <person name="Subramanian S."/>
            <person name="Mayilraj S."/>
        </authorList>
    </citation>
    <scope>NUCLEOTIDE SEQUENCE [LARGE SCALE GENOMIC DNA]</scope>
    <source>
        <strain evidence="6 7">DSM 43854</strain>
    </source>
</reference>
<comment type="caution">
    <text evidence="6">The sequence shown here is derived from an EMBL/GenBank/DDBJ whole genome shotgun (WGS) entry which is preliminary data.</text>
</comment>
<dbReference type="GO" id="GO:0008726">
    <property type="term" value="F:alkanesulfonate monooxygenase activity"/>
    <property type="evidence" value="ECO:0007669"/>
    <property type="project" value="TreeGrafter"/>
</dbReference>
<organism evidence="6 7">
    <name type="scientific">Amycolatopsis azurea DSM 43854</name>
    <dbReference type="NCBI Taxonomy" id="1238180"/>
    <lineage>
        <taxon>Bacteria</taxon>
        <taxon>Bacillati</taxon>
        <taxon>Actinomycetota</taxon>
        <taxon>Actinomycetes</taxon>
        <taxon>Pseudonocardiales</taxon>
        <taxon>Pseudonocardiaceae</taxon>
        <taxon>Amycolatopsis</taxon>
    </lineage>
</organism>
<evidence type="ECO:0000259" key="5">
    <source>
        <dbReference type="Pfam" id="PF00296"/>
    </source>
</evidence>
<dbReference type="AlphaFoldDB" id="M2PF62"/>
<dbReference type="PANTHER" id="PTHR42847">
    <property type="entry name" value="ALKANESULFONATE MONOOXYGENASE"/>
    <property type="match status" value="1"/>
</dbReference>
<evidence type="ECO:0000256" key="3">
    <source>
        <dbReference type="ARBA" id="ARBA00023002"/>
    </source>
</evidence>
<keyword evidence="1" id="KW-0285">Flavoprotein</keyword>
<evidence type="ECO:0000256" key="1">
    <source>
        <dbReference type="ARBA" id="ARBA00022630"/>
    </source>
</evidence>
<keyword evidence="3" id="KW-0560">Oxidoreductase</keyword>
<dbReference type="PANTHER" id="PTHR42847:SF8">
    <property type="entry name" value="CONSERVED PROTEIN"/>
    <property type="match status" value="1"/>
</dbReference>
<dbReference type="PATRIC" id="fig|1238180.3.peg.7267"/>
<evidence type="ECO:0000256" key="4">
    <source>
        <dbReference type="ARBA" id="ARBA00023033"/>
    </source>
</evidence>
<dbReference type="InterPro" id="IPR050172">
    <property type="entry name" value="SsuD_RutA_monooxygenase"/>
</dbReference>
<gene>
    <name evidence="6" type="ORF">C791_7795</name>
</gene>